<protein>
    <submittedName>
        <fullName evidence="2">Uncharacterized protein</fullName>
    </submittedName>
</protein>
<evidence type="ECO:0000313" key="2">
    <source>
        <dbReference type="EMBL" id="NOJ25238.1"/>
    </source>
</evidence>
<keyword evidence="1" id="KW-0175">Coiled coil</keyword>
<comment type="caution">
    <text evidence="2">The sequence shown here is derived from an EMBL/GenBank/DDBJ whole genome shotgun (WGS) entry which is preliminary data.</text>
</comment>
<organism evidence="2 3">
    <name type="scientific">Vibrio coralliilyticus</name>
    <dbReference type="NCBI Taxonomy" id="190893"/>
    <lineage>
        <taxon>Bacteria</taxon>
        <taxon>Pseudomonadati</taxon>
        <taxon>Pseudomonadota</taxon>
        <taxon>Gammaproteobacteria</taxon>
        <taxon>Vibrionales</taxon>
        <taxon>Vibrionaceae</taxon>
        <taxon>Vibrio</taxon>
    </lineage>
</organism>
<dbReference type="RefSeq" id="WP_171353736.1">
    <property type="nucleotide sequence ID" value="NZ_VTXP01000015.1"/>
</dbReference>
<dbReference type="Proteomes" id="UP000576645">
    <property type="component" value="Unassembled WGS sequence"/>
</dbReference>
<sequence>MGNNTPTHRDDQTERFERFIALDAGQFWKALVVEDENSLIEVGEVLLVTNIDYVDNQAHTITVRIHPSKQSRSFPKSQKFRVEHFLRSFEHVEMDDAKKEREARLAEIQGRINATQLELTQASADTNVLDSFIQRDMPDKENETNLPVLREALPNSVVGAIKTQKVTALMTKGLTDNGVQQIKSAMEHQVGVIEKRSDWLTKKTGQLAGIASEMTPYFEEQAAVALAETSEMRKHIDKLMKGIGSLDLYTLKDVEVFDIKEGASAPQNVKLTIAQAVLYMDEEMAVYAPVVGGFDCRNREDFFKALAVHPELVNQIFPTERCIVGMSTTRHFRDYSQYHSITAERLHRENALVFFLVRDGDNLYGVVSSEVMHQFTSRLFPSWNEMKQPFRGVRGEDITYESIQYTSSLSEFENMSLAYKRILILLCGLDHNKQLFGDFYDEGASLEFVTQAFQEKYINFIYDDDGTNMFKGKSSERPTIKEWLQDVNTTITSGSRVLINWRDCFSTDSIPSAFERETQWNYRHDNRRLLFTPDNDTRSGYIEAVVEMRSGEMFVTIPISGHNNRYEHREFNGRLSLDKAFMCIENPFSIICLDRVNPDDLKYYLHNRNARVKNVPAIKSIKEAILIAERDYVEEQPIRARMYAALESGGVAKGTDSLKLIADAVAIFRCANKGAKLDIVNHDPKKYNQLLDQMFMLSGKMGDPTEAVRESEGKLGRIVIRVTLDTKGHYIAYSTPIGAERDDRLVEFKWVARTRYKTSAKGIKAQKPTFTKLHARPANESIKYEIENYTDYVFPDSHPWNTPNAKKKQFEYLITTKSMMALLDEARADDEAFKRFLNEYKLVRSNASKSNVEEPCIMVPIATAYARNGMVGAFGLCLDSISALIYTSNGDQARLNMARRAYMDLYQQAIAAAERFDNVMARSKEKSFLDMADPKLLIVSEAFSTSSIWIVDSGLYHVDRVNTELFSIQAILDKKFIGYELMEGIKGSVDDFFGAQKPKNHRPCVIKEFSRFSHEWSGYVLYELTEALQKSINNHDVDVNRYFDTFEEAQQYISEKWINYSSDGGETFKEVSYAETSDYPKELKTRKGLVFPALKGWKLDK</sequence>
<evidence type="ECO:0000313" key="3">
    <source>
        <dbReference type="Proteomes" id="UP000576645"/>
    </source>
</evidence>
<proteinExistence type="predicted"/>
<evidence type="ECO:0000256" key="1">
    <source>
        <dbReference type="SAM" id="Coils"/>
    </source>
</evidence>
<reference evidence="2 3" key="1">
    <citation type="submission" date="2019-09" db="EMBL/GenBank/DDBJ databases">
        <title>Draft genome sequencing and comparative genomics of hatchery-associated Vibrios.</title>
        <authorList>
            <person name="Kehlet-Delgado H."/>
            <person name="Mueller R.S."/>
        </authorList>
    </citation>
    <scope>NUCLEOTIDE SEQUENCE [LARGE SCALE GENOMIC DNA]</scope>
    <source>
        <strain evidence="2 3">09-121-3</strain>
    </source>
</reference>
<name>A0AAP7DEJ4_9VIBR</name>
<feature type="coiled-coil region" evidence="1">
    <location>
        <begin position="98"/>
        <end position="125"/>
    </location>
</feature>
<dbReference type="AlphaFoldDB" id="A0AAP7DEJ4"/>
<accession>A0AAP7DEJ4</accession>
<gene>
    <name evidence="2" type="ORF">F0238_21165</name>
</gene>
<dbReference type="EMBL" id="VTXP01000015">
    <property type="protein sequence ID" value="NOJ25238.1"/>
    <property type="molecule type" value="Genomic_DNA"/>
</dbReference>